<evidence type="ECO:0000256" key="2">
    <source>
        <dbReference type="ARBA" id="ARBA00022763"/>
    </source>
</evidence>
<feature type="compositionally biased region" description="Polar residues" evidence="8">
    <location>
        <begin position="264"/>
        <end position="290"/>
    </location>
</feature>
<keyword evidence="2" id="KW-0227">DNA damage</keyword>
<feature type="domain" description="XLF-like N-terminal" evidence="9">
    <location>
        <begin position="5"/>
        <end position="122"/>
    </location>
</feature>
<evidence type="ECO:0000256" key="7">
    <source>
        <dbReference type="ARBA" id="ARBA00044529"/>
    </source>
</evidence>
<evidence type="ECO:0000313" key="11">
    <source>
        <dbReference type="EMBL" id="KAF2840929.1"/>
    </source>
</evidence>
<evidence type="ECO:0000256" key="8">
    <source>
        <dbReference type="SAM" id="MobiDB-lite"/>
    </source>
</evidence>
<dbReference type="InterPro" id="IPR038051">
    <property type="entry name" value="XRCC4-like_N_sf"/>
</dbReference>
<dbReference type="PANTHER" id="PTHR32235:SF1">
    <property type="entry name" value="NON-HOMOLOGOUS END-JOINING FACTOR 1"/>
    <property type="match status" value="1"/>
</dbReference>
<evidence type="ECO:0000313" key="12">
    <source>
        <dbReference type="Proteomes" id="UP000799429"/>
    </source>
</evidence>
<evidence type="ECO:0000259" key="9">
    <source>
        <dbReference type="Pfam" id="PF09302"/>
    </source>
</evidence>
<dbReference type="Gene3D" id="2.170.210.10">
    <property type="entry name" value="DNA double-strand break repair and VJ recombination XRCC4, N-terminal"/>
    <property type="match status" value="1"/>
</dbReference>
<feature type="compositionally biased region" description="Polar residues" evidence="8">
    <location>
        <begin position="448"/>
        <end position="461"/>
    </location>
</feature>
<dbReference type="AlphaFoldDB" id="A0A9P4VUT1"/>
<evidence type="ECO:0000256" key="1">
    <source>
        <dbReference type="ARBA" id="ARBA00004123"/>
    </source>
</evidence>
<dbReference type="InterPro" id="IPR053829">
    <property type="entry name" value="XLF-like_CC"/>
</dbReference>
<protein>
    <recommendedName>
        <fullName evidence="7">Non-homologous end-joining factor 1</fullName>
    </recommendedName>
</protein>
<dbReference type="Proteomes" id="UP000799429">
    <property type="component" value="Unassembled WGS sequence"/>
</dbReference>
<accession>A0A9P4VUT1</accession>
<dbReference type="OrthoDB" id="2155935at2759"/>
<dbReference type="Pfam" id="PF21928">
    <property type="entry name" value="XLF_CC"/>
    <property type="match status" value="1"/>
</dbReference>
<evidence type="ECO:0000256" key="3">
    <source>
        <dbReference type="ARBA" id="ARBA00023125"/>
    </source>
</evidence>
<keyword evidence="4" id="KW-0234">DNA repair</keyword>
<name>A0A9P4VUT1_9PEZI</name>
<dbReference type="InterPro" id="IPR015381">
    <property type="entry name" value="XLF-like_N"/>
</dbReference>
<evidence type="ECO:0000259" key="10">
    <source>
        <dbReference type="Pfam" id="PF21928"/>
    </source>
</evidence>
<comment type="similarity">
    <text evidence="6">Belongs to the XRCC4-XLF family. XLF subfamily.</text>
</comment>
<gene>
    <name evidence="11" type="ORF">M501DRAFT_1002008</name>
</gene>
<dbReference type="PANTHER" id="PTHR32235">
    <property type="entry name" value="NON-HOMOLOGOUS END-JOINING FACTOR 1"/>
    <property type="match status" value="1"/>
</dbReference>
<comment type="subcellular location">
    <subcellularLocation>
        <location evidence="1">Nucleus</location>
    </subcellularLocation>
</comment>
<proteinExistence type="inferred from homology"/>
<evidence type="ECO:0000256" key="5">
    <source>
        <dbReference type="ARBA" id="ARBA00023242"/>
    </source>
</evidence>
<feature type="region of interest" description="Disordered" evidence="8">
    <location>
        <begin position="258"/>
        <end position="552"/>
    </location>
</feature>
<keyword evidence="5" id="KW-0539">Nucleus</keyword>
<dbReference type="Pfam" id="PF09302">
    <property type="entry name" value="XLF"/>
    <property type="match status" value="1"/>
</dbReference>
<evidence type="ECO:0000256" key="4">
    <source>
        <dbReference type="ARBA" id="ARBA00023204"/>
    </source>
</evidence>
<comment type="caution">
    <text evidence="11">The sequence shown here is derived from an EMBL/GenBank/DDBJ whole genome shotgun (WGS) entry which is preliminary data.</text>
</comment>
<sequence>MDATWTPLDLYGGPNRVPQLFISYSFTTTTYSIFVTDLTSIWGEHLQKQQINARAVEQDTSIDPTEDCGRQMRLFLNTIKQALDNGKGTERYISRAKDSEGFFLITTTPVQGSSALKWRFRLMPLPQHILSQHLILPLLETAWDRKNNVDNLIQNLKDKDHVITKLLDTLDQAGLDISEAFPSAIQRKSSKKVNAREAAGQHVRGLAVFDEASWRSTSDAVSGAEYSLGAVVQQIAIKPQGSEDTIFSHGCESHVGWPDRLENFSPTATRSSPATPARAESSSSPISTNGTKEDFSTQDEDDEVERQPTPPFKKRRRGAANPESESKVDSGPPSAQEKADETTHDDLDEPSIPTLRRPRTPSVERTSPASSTSQTLSALEPSQPRRKLGKIGGSKIVGKRSIRNDDLNETDDDDLNKSPPSKSILVSSKPARKVKFGTIGGRKAATSHEPQSSVESVTASPSRRAIGKIGGARLKGPLSTASPSPEPSINSPSRNTHVPALSNLRASEAATSQRDPTPPEENTQERVNRRRRELEQELERKRAAPPKKKRRF</sequence>
<dbReference type="GO" id="GO:0032807">
    <property type="term" value="C:DNA ligase IV complex"/>
    <property type="evidence" value="ECO:0007669"/>
    <property type="project" value="TreeGrafter"/>
</dbReference>
<dbReference type="EMBL" id="MU006092">
    <property type="protein sequence ID" value="KAF2840929.1"/>
    <property type="molecule type" value="Genomic_DNA"/>
</dbReference>
<feature type="compositionally biased region" description="Basic and acidic residues" evidence="8">
    <location>
        <begin position="523"/>
        <end position="542"/>
    </location>
</feature>
<reference evidence="11" key="1">
    <citation type="journal article" date="2020" name="Stud. Mycol.">
        <title>101 Dothideomycetes genomes: a test case for predicting lifestyles and emergence of pathogens.</title>
        <authorList>
            <person name="Haridas S."/>
            <person name="Albert R."/>
            <person name="Binder M."/>
            <person name="Bloem J."/>
            <person name="Labutti K."/>
            <person name="Salamov A."/>
            <person name="Andreopoulos B."/>
            <person name="Baker S."/>
            <person name="Barry K."/>
            <person name="Bills G."/>
            <person name="Bluhm B."/>
            <person name="Cannon C."/>
            <person name="Castanera R."/>
            <person name="Culley D."/>
            <person name="Daum C."/>
            <person name="Ezra D."/>
            <person name="Gonzalez J."/>
            <person name="Henrissat B."/>
            <person name="Kuo A."/>
            <person name="Liang C."/>
            <person name="Lipzen A."/>
            <person name="Lutzoni F."/>
            <person name="Magnuson J."/>
            <person name="Mondo S."/>
            <person name="Nolan M."/>
            <person name="Ohm R."/>
            <person name="Pangilinan J."/>
            <person name="Park H.-J."/>
            <person name="Ramirez L."/>
            <person name="Alfaro M."/>
            <person name="Sun H."/>
            <person name="Tritt A."/>
            <person name="Yoshinaga Y."/>
            <person name="Zwiers L.-H."/>
            <person name="Turgeon B."/>
            <person name="Goodwin S."/>
            <person name="Spatafora J."/>
            <person name="Crous P."/>
            <person name="Grigoriev I."/>
        </authorList>
    </citation>
    <scope>NUCLEOTIDE SEQUENCE</scope>
    <source>
        <strain evidence="11">CBS 101060</strain>
    </source>
</reference>
<dbReference type="GO" id="GO:0045027">
    <property type="term" value="F:DNA end binding"/>
    <property type="evidence" value="ECO:0007669"/>
    <property type="project" value="TreeGrafter"/>
</dbReference>
<feature type="domain" description="XLF-like coiled-coil region" evidence="10">
    <location>
        <begin position="126"/>
        <end position="178"/>
    </location>
</feature>
<keyword evidence="12" id="KW-1185">Reference proteome</keyword>
<feature type="compositionally biased region" description="Polar residues" evidence="8">
    <location>
        <begin position="363"/>
        <end position="377"/>
    </location>
</feature>
<dbReference type="CDD" id="cd22285">
    <property type="entry name" value="HD_XLF_N"/>
    <property type="match status" value="1"/>
</dbReference>
<organism evidence="11 12">
    <name type="scientific">Patellaria atrata CBS 101060</name>
    <dbReference type="NCBI Taxonomy" id="1346257"/>
    <lineage>
        <taxon>Eukaryota</taxon>
        <taxon>Fungi</taxon>
        <taxon>Dikarya</taxon>
        <taxon>Ascomycota</taxon>
        <taxon>Pezizomycotina</taxon>
        <taxon>Dothideomycetes</taxon>
        <taxon>Dothideomycetes incertae sedis</taxon>
        <taxon>Patellariales</taxon>
        <taxon>Patellariaceae</taxon>
        <taxon>Patellaria</taxon>
    </lineage>
</organism>
<dbReference type="GO" id="GO:0006303">
    <property type="term" value="P:double-strand break repair via nonhomologous end joining"/>
    <property type="evidence" value="ECO:0007669"/>
    <property type="project" value="TreeGrafter"/>
</dbReference>
<evidence type="ECO:0000256" key="6">
    <source>
        <dbReference type="ARBA" id="ARBA00025747"/>
    </source>
</evidence>
<feature type="compositionally biased region" description="Basic residues" evidence="8">
    <location>
        <begin position="543"/>
        <end position="552"/>
    </location>
</feature>
<keyword evidence="3" id="KW-0238">DNA-binding</keyword>
<dbReference type="InterPro" id="IPR052287">
    <property type="entry name" value="NHEJ_factor"/>
</dbReference>